<dbReference type="EMBL" id="JAHYIQ010000016">
    <property type="protein sequence ID" value="KAK1125218.1"/>
    <property type="molecule type" value="Genomic_DNA"/>
</dbReference>
<proteinExistence type="predicted"/>
<sequence>RGLAQGFEAQSTIEGPWCLVPINEDFAGCLVSNDPPGRDRGWRKGEVCGEVQVGQVLPVTCTHSVAHGTRLGFERGFEVHRLCASLQSLLNARHASPQLRVPSLLVAITP</sequence>
<accession>A0AA40KLU2</accession>
<gene>
    <name evidence="1" type="ORF">K0M31_005591</name>
</gene>
<evidence type="ECO:0000313" key="2">
    <source>
        <dbReference type="Proteomes" id="UP001177670"/>
    </source>
</evidence>
<keyword evidence="2" id="KW-1185">Reference proteome</keyword>
<organism evidence="1 2">
    <name type="scientific">Melipona bicolor</name>
    <dbReference type="NCBI Taxonomy" id="60889"/>
    <lineage>
        <taxon>Eukaryota</taxon>
        <taxon>Metazoa</taxon>
        <taxon>Ecdysozoa</taxon>
        <taxon>Arthropoda</taxon>
        <taxon>Hexapoda</taxon>
        <taxon>Insecta</taxon>
        <taxon>Pterygota</taxon>
        <taxon>Neoptera</taxon>
        <taxon>Endopterygota</taxon>
        <taxon>Hymenoptera</taxon>
        <taxon>Apocrita</taxon>
        <taxon>Aculeata</taxon>
        <taxon>Apoidea</taxon>
        <taxon>Anthophila</taxon>
        <taxon>Apidae</taxon>
        <taxon>Melipona</taxon>
    </lineage>
</organism>
<protein>
    <submittedName>
        <fullName evidence="1">Uncharacterized protein</fullName>
    </submittedName>
</protein>
<feature type="non-terminal residue" evidence="1">
    <location>
        <position position="1"/>
    </location>
</feature>
<reference evidence="1" key="1">
    <citation type="submission" date="2021-10" db="EMBL/GenBank/DDBJ databases">
        <title>Melipona bicolor Genome sequencing and assembly.</title>
        <authorList>
            <person name="Araujo N.S."/>
            <person name="Arias M.C."/>
        </authorList>
    </citation>
    <scope>NUCLEOTIDE SEQUENCE</scope>
    <source>
        <strain evidence="1">USP_2M_L1-L4_2017</strain>
        <tissue evidence="1">Whole body</tissue>
    </source>
</reference>
<evidence type="ECO:0000313" key="1">
    <source>
        <dbReference type="EMBL" id="KAK1125218.1"/>
    </source>
</evidence>
<comment type="caution">
    <text evidence="1">The sequence shown here is derived from an EMBL/GenBank/DDBJ whole genome shotgun (WGS) entry which is preliminary data.</text>
</comment>
<dbReference type="Proteomes" id="UP001177670">
    <property type="component" value="Unassembled WGS sequence"/>
</dbReference>
<name>A0AA40KLU2_9HYME</name>
<dbReference type="AlphaFoldDB" id="A0AA40KLU2"/>